<dbReference type="OrthoDB" id="9960531at2"/>
<dbReference type="EMBL" id="FQZZ01000005">
    <property type="protein sequence ID" value="SHK42908.1"/>
    <property type="molecule type" value="Genomic_DNA"/>
</dbReference>
<evidence type="ECO:0000313" key="2">
    <source>
        <dbReference type="Proteomes" id="UP000324252"/>
    </source>
</evidence>
<dbReference type="AlphaFoldDB" id="A0A1H0EZL4"/>
<organism evidence="1 2">
    <name type="scientific">Lutimaribacter pacificus</name>
    <dbReference type="NCBI Taxonomy" id="391948"/>
    <lineage>
        <taxon>Bacteria</taxon>
        <taxon>Pseudomonadati</taxon>
        <taxon>Pseudomonadota</taxon>
        <taxon>Alphaproteobacteria</taxon>
        <taxon>Rhodobacterales</taxon>
        <taxon>Roseobacteraceae</taxon>
        <taxon>Lutimaribacter</taxon>
    </lineage>
</organism>
<protein>
    <recommendedName>
        <fullName evidence="3">SpoIIAA-like</fullName>
    </recommendedName>
</protein>
<accession>A0A1H0EZL4</accession>
<sequence length="153" mass="17254">MIGFYLRNDLKLTLLRFHGQVSLVQMRDVATATILDNDTPPFDCVALIDTREADQYDARFTEVLGFTDWLRSIFACEGHELRLVILTRESWKYGMAHMFAIAAKAVGGIHVRLCQSEDEVMQHCTIPGGTLDTLFGPDHLFYTTIRGSDPSGR</sequence>
<evidence type="ECO:0008006" key="3">
    <source>
        <dbReference type="Google" id="ProtNLM"/>
    </source>
</evidence>
<proteinExistence type="predicted"/>
<keyword evidence="2" id="KW-1185">Reference proteome</keyword>
<gene>
    <name evidence="1" type="ORF">SAMN05444142_105128</name>
</gene>
<evidence type="ECO:0000313" key="1">
    <source>
        <dbReference type="EMBL" id="SHK42908.1"/>
    </source>
</evidence>
<name>A0A1H0EZL4_9RHOB</name>
<dbReference type="Proteomes" id="UP000324252">
    <property type="component" value="Unassembled WGS sequence"/>
</dbReference>
<dbReference type="RefSeq" id="WP_149787508.1">
    <property type="nucleotide sequence ID" value="NZ_FNIO01000002.1"/>
</dbReference>
<reference evidence="1 2" key="1">
    <citation type="submission" date="2016-11" db="EMBL/GenBank/DDBJ databases">
        <authorList>
            <person name="Varghese N."/>
            <person name="Submissions S."/>
        </authorList>
    </citation>
    <scope>NUCLEOTIDE SEQUENCE [LARGE SCALE GENOMIC DNA]</scope>
    <source>
        <strain evidence="1 2">DSM 29620</strain>
    </source>
</reference>